<evidence type="ECO:0000313" key="5">
    <source>
        <dbReference type="Proteomes" id="UP000325411"/>
    </source>
</evidence>
<dbReference type="Proteomes" id="UP000194422">
    <property type="component" value="Unassembled WGS sequence"/>
</dbReference>
<sequence length="129" mass="14972">MTRIDGYVSKKTIRLWLENYESLAVGDRFPDAPPSFTGPNAQDGKSDGRLNKIVLDQAVKQLPKNMRYIVIARYVVKIPRKRILHKLNIHANEYYKYCDKAVDMLYRIINGDMVGMNQLIKKVEQDLTK</sequence>
<dbReference type="Proteomes" id="UP000325411">
    <property type="component" value="Unassembled WGS sequence"/>
</dbReference>
<evidence type="ECO:0000313" key="3">
    <source>
        <dbReference type="EMBL" id="SME39313.1"/>
    </source>
</evidence>
<dbReference type="Proteomes" id="UP001221338">
    <property type="component" value="Unassembled WGS sequence"/>
</dbReference>
<dbReference type="EMBL" id="VXCE01000001">
    <property type="protein sequence ID" value="KAA8481185.1"/>
    <property type="molecule type" value="Genomic_DNA"/>
</dbReference>
<dbReference type="RefSeq" id="WP_000196743.1">
    <property type="nucleotide sequence ID" value="NZ_CP040880.1"/>
</dbReference>
<reference evidence="2 6" key="3">
    <citation type="submission" date="2023-03" db="EMBL/GenBank/DDBJ databases">
        <title>Genetic diversity of Bacillus cereus sensu lato isolates from Slovenia.</title>
        <authorList>
            <person name="Abdelli M."/>
        </authorList>
    </citation>
    <scope>NUCLEOTIDE SEQUENCE [LARGE SCALE GENOMIC DNA]</scope>
    <source>
        <strain evidence="2 6">SIBC61B</strain>
    </source>
</reference>
<evidence type="ECO:0000313" key="1">
    <source>
        <dbReference type="EMBL" id="KAA8481185.1"/>
    </source>
</evidence>
<dbReference type="EMBL" id="JARPRV010000002">
    <property type="protein sequence ID" value="MDG0940663.1"/>
    <property type="molecule type" value="Genomic_DNA"/>
</dbReference>
<accession>A0A5M9H4X5</accession>
<dbReference type="EMBL" id="FWYW01000092">
    <property type="protein sequence ID" value="SME39313.1"/>
    <property type="molecule type" value="Genomic_DNA"/>
</dbReference>
<name>A0A5M9H4X5_9BACI</name>
<gene>
    <name evidence="3" type="ORF">BACERE00174_05178</name>
    <name evidence="1" type="ORF">FYW06_05085</name>
    <name evidence="2" type="ORF">P6U22_05535</name>
</gene>
<organism evidence="1 5">
    <name type="scientific">Bacillus paranthracis</name>
    <dbReference type="NCBI Taxonomy" id="2026186"/>
    <lineage>
        <taxon>Bacteria</taxon>
        <taxon>Bacillati</taxon>
        <taxon>Bacillota</taxon>
        <taxon>Bacilli</taxon>
        <taxon>Bacillales</taxon>
        <taxon>Bacillaceae</taxon>
        <taxon>Bacillus</taxon>
        <taxon>Bacillus cereus group</taxon>
    </lineage>
</organism>
<reference evidence="1 5" key="2">
    <citation type="submission" date="2019-09" db="EMBL/GenBank/DDBJ databases">
        <authorList>
            <person name="Geng P."/>
            <person name="Wan X."/>
            <person name="Zhou G."/>
            <person name="Yuan Z."/>
            <person name="Hu X."/>
        </authorList>
    </citation>
    <scope>NUCLEOTIDE SEQUENCE [LARGE SCALE GENOMIC DNA]</scope>
    <source>
        <strain evidence="1 5">EFR-4</strain>
    </source>
</reference>
<evidence type="ECO:0000313" key="4">
    <source>
        <dbReference type="Proteomes" id="UP000194422"/>
    </source>
</evidence>
<proteinExistence type="predicted"/>
<evidence type="ECO:0000313" key="2">
    <source>
        <dbReference type="EMBL" id="MDG0940663.1"/>
    </source>
</evidence>
<evidence type="ECO:0000313" key="6">
    <source>
        <dbReference type="Proteomes" id="UP001221338"/>
    </source>
</evidence>
<keyword evidence="6" id="KW-1185">Reference proteome</keyword>
<dbReference type="AlphaFoldDB" id="A0A5M9H4X5"/>
<evidence type="ECO:0008006" key="7">
    <source>
        <dbReference type="Google" id="ProtNLM"/>
    </source>
</evidence>
<reference evidence="3 4" key="1">
    <citation type="submission" date="2017-04" db="EMBL/GenBank/DDBJ databases">
        <authorList>
            <person name="Criscuolo A."/>
        </authorList>
    </citation>
    <scope>NUCLEOTIDE SEQUENCE [LARGE SCALE GENOMIC DNA]</scope>
    <source>
        <strain evidence="3">16-00174</strain>
    </source>
</reference>
<protein>
    <recommendedName>
        <fullName evidence="7">Phage protein</fullName>
    </recommendedName>
</protein>
<comment type="caution">
    <text evidence="1">The sequence shown here is derived from an EMBL/GenBank/DDBJ whole genome shotgun (WGS) entry which is preliminary data.</text>
</comment>